<dbReference type="EMBL" id="JAPZVM010000001">
    <property type="protein sequence ID" value="MCZ8371529.1"/>
    <property type="molecule type" value="Genomic_DNA"/>
</dbReference>
<evidence type="ECO:0000313" key="2">
    <source>
        <dbReference type="Proteomes" id="UP001141933"/>
    </source>
</evidence>
<evidence type="ECO:0000313" key="1">
    <source>
        <dbReference type="EMBL" id="MCZ8371529.1"/>
    </source>
</evidence>
<sequence>MDSIRIQKQSLSDDVEYKADDAVFIADNAGCKANDEDYTTLPV</sequence>
<organism evidence="1 2">
    <name type="scientific">Phocaeicola acetigenes</name>
    <dbReference type="NCBI Taxonomy" id="3016083"/>
    <lineage>
        <taxon>Bacteria</taxon>
        <taxon>Pseudomonadati</taxon>
        <taxon>Bacteroidota</taxon>
        <taxon>Bacteroidia</taxon>
        <taxon>Bacteroidales</taxon>
        <taxon>Bacteroidaceae</taxon>
        <taxon>Phocaeicola</taxon>
    </lineage>
</organism>
<gene>
    <name evidence="1" type="ORF">O6P32_02265</name>
</gene>
<accession>A0ABT4PEQ2</accession>
<reference evidence="1" key="1">
    <citation type="submission" date="2022-12" db="EMBL/GenBank/DDBJ databases">
        <title>Phocaeicola acetigenes sp. nov., isolated feces from a healthy human.</title>
        <authorList>
            <person name="Do H."/>
            <person name="Ha Y.B."/>
            <person name="Kim J.-S."/>
            <person name="Suh M.K."/>
            <person name="Kim H.S."/>
            <person name="Lee J.-S."/>
        </authorList>
    </citation>
    <scope>NUCLEOTIDE SEQUENCE</scope>
    <source>
        <strain evidence="1">KGMB11183</strain>
    </source>
</reference>
<proteinExistence type="predicted"/>
<comment type="caution">
    <text evidence="1">The sequence shown here is derived from an EMBL/GenBank/DDBJ whole genome shotgun (WGS) entry which is preliminary data.</text>
</comment>
<name>A0ABT4PEQ2_9BACT</name>
<dbReference type="Proteomes" id="UP001141933">
    <property type="component" value="Unassembled WGS sequence"/>
</dbReference>
<dbReference type="RefSeq" id="WP_269876545.1">
    <property type="nucleotide sequence ID" value="NZ_JAPZVM010000001.1"/>
</dbReference>
<protein>
    <submittedName>
        <fullName evidence="1">Uncharacterized protein</fullName>
    </submittedName>
</protein>
<keyword evidence="2" id="KW-1185">Reference proteome</keyword>